<dbReference type="SMART" id="SM01017">
    <property type="entry name" value="Arrestin_C"/>
    <property type="match status" value="1"/>
</dbReference>
<dbReference type="InterPro" id="IPR014752">
    <property type="entry name" value="Arrestin-like_C"/>
</dbReference>
<name>A0A7I8V8H2_9ANNE</name>
<dbReference type="OrthoDB" id="2333384at2759"/>
<dbReference type="GO" id="GO:0005737">
    <property type="term" value="C:cytoplasm"/>
    <property type="evidence" value="ECO:0007669"/>
    <property type="project" value="TreeGrafter"/>
</dbReference>
<evidence type="ECO:0000313" key="5">
    <source>
        <dbReference type="Proteomes" id="UP000549394"/>
    </source>
</evidence>
<evidence type="ECO:0000256" key="1">
    <source>
        <dbReference type="ARBA" id="ARBA00005298"/>
    </source>
</evidence>
<accession>A0A7I8V8H2</accession>
<feature type="region of interest" description="Disordered" evidence="2">
    <location>
        <begin position="396"/>
        <end position="434"/>
    </location>
</feature>
<organism evidence="4 5">
    <name type="scientific">Dimorphilus gyrociliatus</name>
    <dbReference type="NCBI Taxonomy" id="2664684"/>
    <lineage>
        <taxon>Eukaryota</taxon>
        <taxon>Metazoa</taxon>
        <taxon>Spiralia</taxon>
        <taxon>Lophotrochozoa</taxon>
        <taxon>Annelida</taxon>
        <taxon>Polychaeta</taxon>
        <taxon>Polychaeta incertae sedis</taxon>
        <taxon>Dinophilidae</taxon>
        <taxon>Dimorphilus</taxon>
    </lineage>
</organism>
<dbReference type="PANTHER" id="PTHR11188:SF176">
    <property type="entry name" value="ARRESTIN DOMAIN-CONTAINING PROTEIN 1"/>
    <property type="match status" value="1"/>
</dbReference>
<dbReference type="GO" id="GO:0015031">
    <property type="term" value="P:protein transport"/>
    <property type="evidence" value="ECO:0007669"/>
    <property type="project" value="TreeGrafter"/>
</dbReference>
<dbReference type="Pfam" id="PF02752">
    <property type="entry name" value="Arrestin_C"/>
    <property type="match status" value="1"/>
</dbReference>
<feature type="domain" description="Arrestin C-terminal-like" evidence="3">
    <location>
        <begin position="175"/>
        <end position="304"/>
    </location>
</feature>
<protein>
    <submittedName>
        <fullName evidence="4">DgyrCDS803</fullName>
    </submittedName>
</protein>
<evidence type="ECO:0000256" key="2">
    <source>
        <dbReference type="SAM" id="MobiDB-lite"/>
    </source>
</evidence>
<dbReference type="SUPFAM" id="SSF81296">
    <property type="entry name" value="E set domains"/>
    <property type="match status" value="2"/>
</dbReference>
<proteinExistence type="inferred from homology"/>
<evidence type="ECO:0000313" key="4">
    <source>
        <dbReference type="EMBL" id="CAD5111495.1"/>
    </source>
</evidence>
<dbReference type="EMBL" id="CAJFCJ010000001">
    <property type="protein sequence ID" value="CAD5111495.1"/>
    <property type="molecule type" value="Genomic_DNA"/>
</dbReference>
<dbReference type="InterPro" id="IPR050357">
    <property type="entry name" value="Arrestin_domain-protein"/>
</dbReference>
<dbReference type="InterPro" id="IPR011021">
    <property type="entry name" value="Arrestin-like_N"/>
</dbReference>
<dbReference type="Proteomes" id="UP000549394">
    <property type="component" value="Unassembled WGS sequence"/>
</dbReference>
<comment type="caution">
    <text evidence="4">The sequence shown here is derived from an EMBL/GenBank/DDBJ whole genome shotgun (WGS) entry which is preliminary data.</text>
</comment>
<dbReference type="InterPro" id="IPR011022">
    <property type="entry name" value="Arrestin_C-like"/>
</dbReference>
<dbReference type="Gene3D" id="2.60.40.640">
    <property type="match status" value="2"/>
</dbReference>
<dbReference type="AlphaFoldDB" id="A0A7I8V8H2"/>
<reference evidence="4 5" key="1">
    <citation type="submission" date="2020-08" db="EMBL/GenBank/DDBJ databases">
        <authorList>
            <person name="Hejnol A."/>
        </authorList>
    </citation>
    <scope>NUCLEOTIDE SEQUENCE [LARGE SCALE GENOMIC DNA]</scope>
</reference>
<dbReference type="InterPro" id="IPR014756">
    <property type="entry name" value="Ig_E-set"/>
</dbReference>
<keyword evidence="5" id="KW-1185">Reference proteome</keyword>
<dbReference type="PANTHER" id="PTHR11188">
    <property type="entry name" value="ARRESTIN DOMAIN CONTAINING PROTEIN"/>
    <property type="match status" value="1"/>
</dbReference>
<dbReference type="Pfam" id="PF00339">
    <property type="entry name" value="Arrestin_N"/>
    <property type="match status" value="1"/>
</dbReference>
<sequence>MSKDQIDIDVHFHQPEACWKAGEQIVGDVVVHSNTQVKIKAVKLKIYGTARVSWSVQKSYTKATSSSVSVKNYQVLVDHELVLRNSDSQDGILRIGKNKFPFKFDLSKSLPPSFNGKWGNIHYVMTATVEKAWKNSIIKDKEFTVNGYFDLNDENEILRPVGSKIEFEVSRCCCNVGAVTIEFRVARKGFVCGEIIPIHVEIINGSSRKLVSSRVALIQTVKYRADDRIKRINTVISSLSKGETGARKTEVWENEALPIPKVPVSTKCKNIHIQYSVVFTITPSGWTASEKEIVANIVIGSEPLQANTVQKFLKVCDSRRSSANTSRKGSILSSEGVVGHSQLHDALRSLPLTRGTLRLGDAPCHRELQARRASAYPVIMATGPSGESSQFLVVQEPSENQRRRDRAKSLTNTLDGSRRSSFDTRALMGPGTVL</sequence>
<evidence type="ECO:0000259" key="3">
    <source>
        <dbReference type="SMART" id="SM01017"/>
    </source>
</evidence>
<comment type="similarity">
    <text evidence="1">Belongs to the arrestin family.</text>
</comment>
<gene>
    <name evidence="4" type="ORF">DGYR_LOCUS785</name>
</gene>